<reference evidence="1" key="1">
    <citation type="journal article" date="2015" name="Nature">
        <title>Complex archaea that bridge the gap between prokaryotes and eukaryotes.</title>
        <authorList>
            <person name="Spang A."/>
            <person name="Saw J.H."/>
            <person name="Jorgensen S.L."/>
            <person name="Zaremba-Niedzwiedzka K."/>
            <person name="Martijn J."/>
            <person name="Lind A.E."/>
            <person name="van Eijk R."/>
            <person name="Schleper C."/>
            <person name="Guy L."/>
            <person name="Ettema T.J."/>
        </authorList>
    </citation>
    <scope>NUCLEOTIDE SEQUENCE</scope>
</reference>
<proteinExistence type="predicted"/>
<dbReference type="AlphaFoldDB" id="A0A0F9RDP1"/>
<protein>
    <submittedName>
        <fullName evidence="1">Uncharacterized protein</fullName>
    </submittedName>
</protein>
<name>A0A0F9RDP1_9ZZZZ</name>
<organism evidence="1">
    <name type="scientific">marine sediment metagenome</name>
    <dbReference type="NCBI Taxonomy" id="412755"/>
    <lineage>
        <taxon>unclassified sequences</taxon>
        <taxon>metagenomes</taxon>
        <taxon>ecological metagenomes</taxon>
    </lineage>
</organism>
<dbReference type="EMBL" id="LAZR01003720">
    <property type="protein sequence ID" value="KKN15368.1"/>
    <property type="molecule type" value="Genomic_DNA"/>
</dbReference>
<sequence length="107" mass="10477">ATAAPKPAQASPAAATPVVDVLNEQLAPAAAAPAAPAPAAPAAEPAAFTKEQVIKAVIKMAKLCGRDAATTMMATFGAKKASELNDAAQYPAVMAAIDAALPAADII</sequence>
<comment type="caution">
    <text evidence="1">The sequence shown here is derived from an EMBL/GenBank/DDBJ whole genome shotgun (WGS) entry which is preliminary data.</text>
</comment>
<feature type="non-terminal residue" evidence="1">
    <location>
        <position position="1"/>
    </location>
</feature>
<accession>A0A0F9RDP1</accession>
<gene>
    <name evidence="1" type="ORF">LCGC14_0986860</name>
</gene>
<evidence type="ECO:0000313" key="1">
    <source>
        <dbReference type="EMBL" id="KKN15368.1"/>
    </source>
</evidence>